<keyword evidence="3" id="KW-1185">Reference proteome</keyword>
<dbReference type="Proteomes" id="UP001174934">
    <property type="component" value="Unassembled WGS sequence"/>
</dbReference>
<feature type="domain" description="PRELI/MSF1" evidence="1">
    <location>
        <begin position="1"/>
        <end position="177"/>
    </location>
</feature>
<dbReference type="Pfam" id="PF04707">
    <property type="entry name" value="PRELI"/>
    <property type="match status" value="1"/>
</dbReference>
<gene>
    <name evidence="2" type="ORF">B0T17DRAFT_480469</name>
</gene>
<name>A0AA40CET9_9PEZI</name>
<dbReference type="InterPro" id="IPR006797">
    <property type="entry name" value="PRELI/MSF1_dom"/>
</dbReference>
<dbReference type="GO" id="GO:0005758">
    <property type="term" value="C:mitochondrial intermembrane space"/>
    <property type="evidence" value="ECO:0007669"/>
    <property type="project" value="InterPro"/>
</dbReference>
<dbReference type="InterPro" id="IPR037365">
    <property type="entry name" value="Slowmo/Ups"/>
</dbReference>
<sequence>MKVFSNTETFNYSWEEVSTANWRKYCPWNEKSTHVVAVDTISRSVDPDTGILRTERLITCKQTAPEWIKKILGCGGIDENQVLETSYVDPATRTVTMVSANLTWSNLINVQETVVYRPLNEHQTQFTQDAKITALCGGWQRIKNSIEDNMVVKFRENAKLGKEGFESVLAMSRRVFAEEQQKEKMGLIREQAGNIRIVDGAVGMAV</sequence>
<protein>
    <recommendedName>
        <fullName evidence="1">PRELI/MSF1 domain-containing protein</fullName>
    </recommendedName>
</protein>
<evidence type="ECO:0000313" key="3">
    <source>
        <dbReference type="Proteomes" id="UP001174934"/>
    </source>
</evidence>
<evidence type="ECO:0000259" key="1">
    <source>
        <dbReference type="PROSITE" id="PS50904"/>
    </source>
</evidence>
<dbReference type="EMBL" id="JAULSR010000001">
    <property type="protein sequence ID" value="KAK0635842.1"/>
    <property type="molecule type" value="Genomic_DNA"/>
</dbReference>
<dbReference type="PROSITE" id="PS50904">
    <property type="entry name" value="PRELI_MSF1"/>
    <property type="match status" value="1"/>
</dbReference>
<accession>A0AA40CET9</accession>
<comment type="caution">
    <text evidence="2">The sequence shown here is derived from an EMBL/GenBank/DDBJ whole genome shotgun (WGS) entry which is preliminary data.</text>
</comment>
<organism evidence="2 3">
    <name type="scientific">Bombardia bombarda</name>
    <dbReference type="NCBI Taxonomy" id="252184"/>
    <lineage>
        <taxon>Eukaryota</taxon>
        <taxon>Fungi</taxon>
        <taxon>Dikarya</taxon>
        <taxon>Ascomycota</taxon>
        <taxon>Pezizomycotina</taxon>
        <taxon>Sordariomycetes</taxon>
        <taxon>Sordariomycetidae</taxon>
        <taxon>Sordariales</taxon>
        <taxon>Lasiosphaeriaceae</taxon>
        <taxon>Bombardia</taxon>
    </lineage>
</organism>
<reference evidence="2" key="1">
    <citation type="submission" date="2023-06" db="EMBL/GenBank/DDBJ databases">
        <title>Genome-scale phylogeny and comparative genomics of the fungal order Sordariales.</title>
        <authorList>
            <consortium name="Lawrence Berkeley National Laboratory"/>
            <person name="Hensen N."/>
            <person name="Bonometti L."/>
            <person name="Westerberg I."/>
            <person name="Brannstrom I.O."/>
            <person name="Guillou S."/>
            <person name="Cros-Aarteil S."/>
            <person name="Calhoun S."/>
            <person name="Haridas S."/>
            <person name="Kuo A."/>
            <person name="Mondo S."/>
            <person name="Pangilinan J."/>
            <person name="Riley R."/>
            <person name="LaButti K."/>
            <person name="Andreopoulos B."/>
            <person name="Lipzen A."/>
            <person name="Chen C."/>
            <person name="Yanf M."/>
            <person name="Daum C."/>
            <person name="Ng V."/>
            <person name="Clum A."/>
            <person name="Steindorff A."/>
            <person name="Ohm R."/>
            <person name="Martin F."/>
            <person name="Silar P."/>
            <person name="Natvig D."/>
            <person name="Lalanne C."/>
            <person name="Gautier V."/>
            <person name="Ament-velasquez S.L."/>
            <person name="Kruys A."/>
            <person name="Hutchinson M.I."/>
            <person name="Powell A.J."/>
            <person name="Barry K."/>
            <person name="Miller A.N."/>
            <person name="Grigoriev I.V."/>
            <person name="Debuchy R."/>
            <person name="Gladieux P."/>
            <person name="Thoren M.H."/>
            <person name="Johannesson H."/>
        </authorList>
    </citation>
    <scope>NUCLEOTIDE SEQUENCE</scope>
    <source>
        <strain evidence="2">SMH3391-2</strain>
    </source>
</reference>
<evidence type="ECO:0000313" key="2">
    <source>
        <dbReference type="EMBL" id="KAK0635842.1"/>
    </source>
</evidence>
<proteinExistence type="predicted"/>
<dbReference type="PANTHER" id="PTHR11158">
    <property type="entry name" value="MSF1/PX19 RELATED"/>
    <property type="match status" value="1"/>
</dbReference>
<dbReference type="AlphaFoldDB" id="A0AA40CET9"/>